<evidence type="ECO:0000256" key="6">
    <source>
        <dbReference type="ARBA" id="ARBA00023277"/>
    </source>
</evidence>
<dbReference type="GO" id="GO:0045493">
    <property type="term" value="P:xylan catabolic process"/>
    <property type="evidence" value="ECO:0007669"/>
    <property type="project" value="UniProtKB-KW"/>
</dbReference>
<evidence type="ECO:0000313" key="8">
    <source>
        <dbReference type="EMBL" id="RVT98411.1"/>
    </source>
</evidence>
<evidence type="ECO:0000256" key="1">
    <source>
        <dbReference type="ARBA" id="ARBA00004613"/>
    </source>
</evidence>
<dbReference type="PROSITE" id="PS51257">
    <property type="entry name" value="PROKAR_LIPOPROTEIN"/>
    <property type="match status" value="1"/>
</dbReference>
<evidence type="ECO:0000256" key="2">
    <source>
        <dbReference type="ARBA" id="ARBA00022525"/>
    </source>
</evidence>
<dbReference type="OrthoDB" id="699118at2"/>
<sequence length="317" mass="35038">MSSYYKVNTMKMILNFINLCICLLMLSCGKDDPKPAEYRFTEQVVIDGIRRTYIIKLPQNYYNNDSSRAMVIGLHGGGGSAAQFERAYGFDQKADKEGFVAVYPDGVQKEDGLGLLKIRTWNAGTCCDFAMNTNVNDVKFISTLIDNISSRFHINRKKVYVTGMSNGGMMAYRLASELPGKIAAVGIVSATMVAPKDASKQGVVPIIHVHSKLDTKVPFIGGTGIGDYDFPPVMDGINYWANRNHCTVNPVTAQRQGYTLQSWKNSEGSILIQCYLTEDGGHAWPQSAIQGRRGDTPSTVINATDLIWDFCNRFTLP</sequence>
<gene>
    <name evidence="8" type="ORF">EOD41_16595</name>
</gene>
<dbReference type="InterPro" id="IPR010126">
    <property type="entry name" value="Esterase_phb"/>
</dbReference>
<proteinExistence type="predicted"/>
<keyword evidence="9" id="KW-1185">Reference proteome</keyword>
<dbReference type="PANTHER" id="PTHR38050:SF2">
    <property type="entry name" value="FERULOYL ESTERASE C-RELATED"/>
    <property type="match status" value="1"/>
</dbReference>
<keyword evidence="2" id="KW-0964">Secreted</keyword>
<evidence type="ECO:0000313" key="9">
    <source>
        <dbReference type="Proteomes" id="UP000282759"/>
    </source>
</evidence>
<protein>
    <submittedName>
        <fullName evidence="8">Phospholipase</fullName>
    </submittedName>
</protein>
<dbReference type="InterPro" id="IPR029058">
    <property type="entry name" value="AB_hydrolase_fold"/>
</dbReference>
<reference evidence="8 9" key="1">
    <citation type="submission" date="2019-01" db="EMBL/GenBank/DDBJ databases">
        <authorList>
            <person name="Chen W.-M."/>
        </authorList>
    </citation>
    <scope>NUCLEOTIDE SEQUENCE [LARGE SCALE GENOMIC DNA]</scope>
    <source>
        <strain evidence="8 9">YBJ-36</strain>
    </source>
</reference>
<evidence type="ECO:0000256" key="5">
    <source>
        <dbReference type="ARBA" id="ARBA00022801"/>
    </source>
</evidence>
<keyword evidence="7" id="KW-0624">Polysaccharide degradation</keyword>
<comment type="subcellular location">
    <subcellularLocation>
        <location evidence="1">Secreted</location>
    </subcellularLocation>
</comment>
<dbReference type="Proteomes" id="UP000282759">
    <property type="component" value="Unassembled WGS sequence"/>
</dbReference>
<name>A0A3S2UK66_9SPHI</name>
<dbReference type="AlphaFoldDB" id="A0A3S2UK66"/>
<keyword evidence="3" id="KW-0858">Xylan degradation</keyword>
<dbReference type="Gene3D" id="3.40.50.1820">
    <property type="entry name" value="alpha/beta hydrolase"/>
    <property type="match status" value="1"/>
</dbReference>
<organism evidence="8 9">
    <name type="scientific">Mucilaginibacter limnophilus</name>
    <dbReference type="NCBI Taxonomy" id="1932778"/>
    <lineage>
        <taxon>Bacteria</taxon>
        <taxon>Pseudomonadati</taxon>
        <taxon>Bacteroidota</taxon>
        <taxon>Sphingobacteriia</taxon>
        <taxon>Sphingobacteriales</taxon>
        <taxon>Sphingobacteriaceae</taxon>
        <taxon>Mucilaginibacter</taxon>
    </lineage>
</organism>
<dbReference type="InterPro" id="IPR043595">
    <property type="entry name" value="FaeB/C/D"/>
</dbReference>
<keyword evidence="4" id="KW-0732">Signal</keyword>
<dbReference type="EMBL" id="SACK01000008">
    <property type="protein sequence ID" value="RVT98411.1"/>
    <property type="molecule type" value="Genomic_DNA"/>
</dbReference>
<keyword evidence="5" id="KW-0378">Hydrolase</keyword>
<comment type="caution">
    <text evidence="8">The sequence shown here is derived from an EMBL/GenBank/DDBJ whole genome shotgun (WGS) entry which is preliminary data.</text>
</comment>
<accession>A0A3S2UK66</accession>
<dbReference type="GO" id="GO:0005576">
    <property type="term" value="C:extracellular region"/>
    <property type="evidence" value="ECO:0007669"/>
    <property type="project" value="UniProtKB-SubCell"/>
</dbReference>
<dbReference type="SUPFAM" id="SSF53474">
    <property type="entry name" value="alpha/beta-Hydrolases"/>
    <property type="match status" value="1"/>
</dbReference>
<keyword evidence="6" id="KW-0119">Carbohydrate metabolism</keyword>
<evidence type="ECO:0000256" key="3">
    <source>
        <dbReference type="ARBA" id="ARBA00022651"/>
    </source>
</evidence>
<dbReference type="RefSeq" id="WP_127706978.1">
    <property type="nucleotide sequence ID" value="NZ_SACK01000008.1"/>
</dbReference>
<dbReference type="PANTHER" id="PTHR38050">
    <property type="match status" value="1"/>
</dbReference>
<evidence type="ECO:0000256" key="7">
    <source>
        <dbReference type="ARBA" id="ARBA00023326"/>
    </source>
</evidence>
<evidence type="ECO:0000256" key="4">
    <source>
        <dbReference type="ARBA" id="ARBA00022729"/>
    </source>
</evidence>
<dbReference type="GO" id="GO:0030600">
    <property type="term" value="F:feruloyl esterase activity"/>
    <property type="evidence" value="ECO:0007669"/>
    <property type="project" value="InterPro"/>
</dbReference>
<dbReference type="Pfam" id="PF10503">
    <property type="entry name" value="Esterase_PHB"/>
    <property type="match status" value="1"/>
</dbReference>